<comment type="caution">
    <text evidence="11">The sequence shown here is derived from an EMBL/GenBank/DDBJ whole genome shotgun (WGS) entry which is preliminary data.</text>
</comment>
<dbReference type="InterPro" id="IPR040423">
    <property type="entry name" value="PEA_transferase"/>
</dbReference>
<keyword evidence="2" id="KW-1003">Cell membrane</keyword>
<gene>
    <name evidence="11" type="ORF">EV700_1152</name>
</gene>
<dbReference type="PANTHER" id="PTHR30443:SF0">
    <property type="entry name" value="PHOSPHOETHANOLAMINE TRANSFERASE EPTA"/>
    <property type="match status" value="1"/>
</dbReference>
<proteinExistence type="predicted"/>
<dbReference type="InterPro" id="IPR058130">
    <property type="entry name" value="PEA_transf_C"/>
</dbReference>
<dbReference type="PANTHER" id="PTHR30443">
    <property type="entry name" value="INNER MEMBRANE PROTEIN"/>
    <property type="match status" value="1"/>
</dbReference>
<feature type="transmembrane region" description="Helical" evidence="8">
    <location>
        <begin position="24"/>
        <end position="43"/>
    </location>
</feature>
<dbReference type="InterPro" id="IPR017850">
    <property type="entry name" value="Alkaline_phosphatase_core_sf"/>
</dbReference>
<keyword evidence="4 11" id="KW-0808">Transferase</keyword>
<evidence type="ECO:0000256" key="1">
    <source>
        <dbReference type="ARBA" id="ARBA00004429"/>
    </source>
</evidence>
<evidence type="ECO:0000259" key="10">
    <source>
        <dbReference type="Pfam" id="PF08019"/>
    </source>
</evidence>
<feature type="domain" description="Phosphoethanolamine transferase N-terminal" evidence="10">
    <location>
        <begin position="66"/>
        <end position="211"/>
    </location>
</feature>
<feature type="transmembrane region" description="Helical" evidence="8">
    <location>
        <begin position="55"/>
        <end position="77"/>
    </location>
</feature>
<keyword evidence="3" id="KW-0997">Cell inner membrane</keyword>
<evidence type="ECO:0000256" key="4">
    <source>
        <dbReference type="ARBA" id="ARBA00022679"/>
    </source>
</evidence>
<protein>
    <submittedName>
        <fullName evidence="11">Lipid A ethanolaminephosphotransferase</fullName>
    </submittedName>
</protein>
<keyword evidence="6 8" id="KW-1133">Transmembrane helix</keyword>
<dbReference type="Proteomes" id="UP000292423">
    <property type="component" value="Unassembled WGS sequence"/>
</dbReference>
<dbReference type="RefSeq" id="WP_130411673.1">
    <property type="nucleotide sequence ID" value="NZ_SHKX01000011.1"/>
</dbReference>
<evidence type="ECO:0000256" key="3">
    <source>
        <dbReference type="ARBA" id="ARBA00022519"/>
    </source>
</evidence>
<keyword evidence="5 8" id="KW-0812">Transmembrane</keyword>
<dbReference type="InterPro" id="IPR000917">
    <property type="entry name" value="Sulfatase_N"/>
</dbReference>
<dbReference type="GO" id="GO:0016776">
    <property type="term" value="F:phosphotransferase activity, phosphate group as acceptor"/>
    <property type="evidence" value="ECO:0007669"/>
    <property type="project" value="TreeGrafter"/>
</dbReference>
<dbReference type="GO" id="GO:0009244">
    <property type="term" value="P:lipopolysaccharide core region biosynthetic process"/>
    <property type="evidence" value="ECO:0007669"/>
    <property type="project" value="TreeGrafter"/>
</dbReference>
<sequence>MKARLNAALSAFNRWSPEVSTTRLALYASLFSSLLCNGSLWATLQKQAVSGPAGWFFLTAMFFVVTALQFILLSVLVNRWTAKPLLAVMVFLSGASAYFMARFGIYIDAAMAQNFLETDIREVRDLLAFDMIPFIAFYIIVPWVLLWKIRISRPPLRQCWYKRPLAILAAVAVTVVAVLPISKQLVPMMREHKSIRYLITPGNYTYALIRVGLLKNQVMNRPREVIGADAVKPPRADGQKPLLMVVVVGETLRAANWGLNGYARQTTPELATRQVINFPEVTSCGTNTATSLPCMFSVYGRRHYDEDKILGTESVLNVLQHAGLRVLWRDNQSGCKGVCKGVEEQVMITRKDPALCHGDECFDEILLAGLDKEVAGTEGDMVVVLHQMGQHGPAYFQRYPDAFRRFTPTCDTTKLETCEKPHIVNTYDNAVLYTDHVVAKTIDFLKSVESTHRTALLYVSDHGESLGENGMYLHSIPYSIAPDEQKHVPMVMWLSPDAGVNLSCLQQRARQPASHDNLFHTLLGVAGVKTSVYDAQMDLTAGCRQ</sequence>
<evidence type="ECO:0000256" key="2">
    <source>
        <dbReference type="ARBA" id="ARBA00022475"/>
    </source>
</evidence>
<feature type="transmembrane region" description="Helical" evidence="8">
    <location>
        <begin position="165"/>
        <end position="182"/>
    </location>
</feature>
<name>A0A4Q7Z9N1_9GAMM</name>
<dbReference type="AlphaFoldDB" id="A0A4Q7Z9N1"/>
<organism evidence="11 12">
    <name type="scientific">Fluviicoccus keumensis</name>
    <dbReference type="NCBI Taxonomy" id="1435465"/>
    <lineage>
        <taxon>Bacteria</taxon>
        <taxon>Pseudomonadati</taxon>
        <taxon>Pseudomonadota</taxon>
        <taxon>Gammaproteobacteria</taxon>
        <taxon>Moraxellales</taxon>
        <taxon>Moraxellaceae</taxon>
        <taxon>Fluviicoccus</taxon>
    </lineage>
</organism>
<dbReference type="EMBL" id="SHKX01000011">
    <property type="protein sequence ID" value="RZU46771.1"/>
    <property type="molecule type" value="Genomic_DNA"/>
</dbReference>
<evidence type="ECO:0000256" key="5">
    <source>
        <dbReference type="ARBA" id="ARBA00022692"/>
    </source>
</evidence>
<dbReference type="Pfam" id="PF08019">
    <property type="entry name" value="EptA_B_N"/>
    <property type="match status" value="1"/>
</dbReference>
<evidence type="ECO:0000256" key="8">
    <source>
        <dbReference type="SAM" id="Phobius"/>
    </source>
</evidence>
<dbReference type="OrthoDB" id="9786870at2"/>
<dbReference type="SUPFAM" id="SSF53649">
    <property type="entry name" value="Alkaline phosphatase-like"/>
    <property type="match status" value="1"/>
</dbReference>
<evidence type="ECO:0000259" key="9">
    <source>
        <dbReference type="Pfam" id="PF00884"/>
    </source>
</evidence>
<reference evidence="11 12" key="1">
    <citation type="submission" date="2019-02" db="EMBL/GenBank/DDBJ databases">
        <title>Genomic Encyclopedia of Type Strains, Phase IV (KMG-IV): sequencing the most valuable type-strain genomes for metagenomic binning, comparative biology and taxonomic classification.</title>
        <authorList>
            <person name="Goeker M."/>
        </authorList>
    </citation>
    <scope>NUCLEOTIDE SEQUENCE [LARGE SCALE GENOMIC DNA]</scope>
    <source>
        <strain evidence="11 12">DSM 105135</strain>
    </source>
</reference>
<feature type="domain" description="Sulfatase N-terminal" evidence="9">
    <location>
        <begin position="244"/>
        <end position="528"/>
    </location>
</feature>
<evidence type="ECO:0000313" key="11">
    <source>
        <dbReference type="EMBL" id="RZU46771.1"/>
    </source>
</evidence>
<evidence type="ECO:0000256" key="7">
    <source>
        <dbReference type="ARBA" id="ARBA00023136"/>
    </source>
</evidence>
<dbReference type="GO" id="GO:0005886">
    <property type="term" value="C:plasma membrane"/>
    <property type="evidence" value="ECO:0007669"/>
    <property type="project" value="UniProtKB-SubCell"/>
</dbReference>
<comment type="subcellular location">
    <subcellularLocation>
        <location evidence="1">Cell inner membrane</location>
        <topology evidence="1">Multi-pass membrane protein</topology>
    </subcellularLocation>
</comment>
<dbReference type="Gene3D" id="3.40.720.10">
    <property type="entry name" value="Alkaline Phosphatase, subunit A"/>
    <property type="match status" value="1"/>
</dbReference>
<feature type="transmembrane region" description="Helical" evidence="8">
    <location>
        <begin position="127"/>
        <end position="145"/>
    </location>
</feature>
<dbReference type="NCBIfam" id="NF028537">
    <property type="entry name" value="P_eth_NH2_trans"/>
    <property type="match status" value="1"/>
</dbReference>
<keyword evidence="12" id="KW-1185">Reference proteome</keyword>
<keyword evidence="7 8" id="KW-0472">Membrane</keyword>
<accession>A0A4Q7Z9N1</accession>
<evidence type="ECO:0000256" key="6">
    <source>
        <dbReference type="ARBA" id="ARBA00022989"/>
    </source>
</evidence>
<feature type="transmembrane region" description="Helical" evidence="8">
    <location>
        <begin position="84"/>
        <end position="107"/>
    </location>
</feature>
<dbReference type="InterPro" id="IPR012549">
    <property type="entry name" value="EptA-like_N"/>
</dbReference>
<dbReference type="CDD" id="cd16017">
    <property type="entry name" value="LptA"/>
    <property type="match status" value="1"/>
</dbReference>
<dbReference type="Pfam" id="PF00884">
    <property type="entry name" value="Sulfatase"/>
    <property type="match status" value="1"/>
</dbReference>
<evidence type="ECO:0000313" key="12">
    <source>
        <dbReference type="Proteomes" id="UP000292423"/>
    </source>
</evidence>